<comment type="caution">
    <text evidence="2">The sequence shown here is derived from an EMBL/GenBank/DDBJ whole genome shotgun (WGS) entry which is preliminary data.</text>
</comment>
<dbReference type="AlphaFoldDB" id="A0A4C1YT17"/>
<feature type="region of interest" description="Disordered" evidence="1">
    <location>
        <begin position="31"/>
        <end position="74"/>
    </location>
</feature>
<organism evidence="2 3">
    <name type="scientific">Eumeta variegata</name>
    <name type="common">Bagworm moth</name>
    <name type="synonym">Eumeta japonica</name>
    <dbReference type="NCBI Taxonomy" id="151549"/>
    <lineage>
        <taxon>Eukaryota</taxon>
        <taxon>Metazoa</taxon>
        <taxon>Ecdysozoa</taxon>
        <taxon>Arthropoda</taxon>
        <taxon>Hexapoda</taxon>
        <taxon>Insecta</taxon>
        <taxon>Pterygota</taxon>
        <taxon>Neoptera</taxon>
        <taxon>Endopterygota</taxon>
        <taxon>Lepidoptera</taxon>
        <taxon>Glossata</taxon>
        <taxon>Ditrysia</taxon>
        <taxon>Tineoidea</taxon>
        <taxon>Psychidae</taxon>
        <taxon>Oiketicinae</taxon>
        <taxon>Eumeta</taxon>
    </lineage>
</organism>
<protein>
    <submittedName>
        <fullName evidence="2">Uncharacterized protein</fullName>
    </submittedName>
</protein>
<evidence type="ECO:0000313" key="3">
    <source>
        <dbReference type="Proteomes" id="UP000299102"/>
    </source>
</evidence>
<proteinExistence type="predicted"/>
<sequence length="188" mass="20861">MLKMQCDNSLYLSPRNGFTEKRREILKSARSLARLGASRDDSTPASLERSHKQLSAGRAAGPGPPPQLSDLEPAAPAPRNIRHQYRGRVYFFSNSFVDCPVEYAHYQKRITEGAPAPRAFSYIFFDRPLASMKSLTITRLHTYGDLISPRPAMGVVGEIATLEAMLALVERQLYDHTLASEPIAGPCK</sequence>
<dbReference type="EMBL" id="BGZK01001366">
    <property type="protein sequence ID" value="GBP78330.1"/>
    <property type="molecule type" value="Genomic_DNA"/>
</dbReference>
<reference evidence="2 3" key="1">
    <citation type="journal article" date="2019" name="Commun. Biol.">
        <title>The bagworm genome reveals a unique fibroin gene that provides high tensile strength.</title>
        <authorList>
            <person name="Kono N."/>
            <person name="Nakamura H."/>
            <person name="Ohtoshi R."/>
            <person name="Tomita M."/>
            <person name="Numata K."/>
            <person name="Arakawa K."/>
        </authorList>
    </citation>
    <scope>NUCLEOTIDE SEQUENCE [LARGE SCALE GENOMIC DNA]</scope>
</reference>
<evidence type="ECO:0000256" key="1">
    <source>
        <dbReference type="SAM" id="MobiDB-lite"/>
    </source>
</evidence>
<evidence type="ECO:0000313" key="2">
    <source>
        <dbReference type="EMBL" id="GBP78330.1"/>
    </source>
</evidence>
<keyword evidence="3" id="KW-1185">Reference proteome</keyword>
<gene>
    <name evidence="2" type="ORF">EVAR_9336_1</name>
</gene>
<accession>A0A4C1YT17</accession>
<name>A0A4C1YT17_EUMVA</name>
<dbReference type="Proteomes" id="UP000299102">
    <property type="component" value="Unassembled WGS sequence"/>
</dbReference>